<dbReference type="PROSITE" id="PS51462">
    <property type="entry name" value="NUDIX"/>
    <property type="match status" value="1"/>
</dbReference>
<dbReference type="GO" id="GO:0004081">
    <property type="term" value="F:bis(5'-nucleosyl)-tetraphosphatase (asymmetrical) activity"/>
    <property type="evidence" value="ECO:0007669"/>
    <property type="project" value="TreeGrafter"/>
</dbReference>
<dbReference type="PROSITE" id="PS00893">
    <property type="entry name" value="NUDIX_BOX"/>
    <property type="match status" value="1"/>
</dbReference>
<dbReference type="InterPro" id="IPR020084">
    <property type="entry name" value="NUDIX_hydrolase_CS"/>
</dbReference>
<dbReference type="PANTHER" id="PTHR21340">
    <property type="entry name" value="DIADENOSINE 5,5-P1,P4-TETRAPHOSPHATE PYROPHOSPHOHYDROLASE MUTT"/>
    <property type="match status" value="1"/>
</dbReference>
<dbReference type="Pfam" id="PF00293">
    <property type="entry name" value="NUDIX"/>
    <property type="match status" value="1"/>
</dbReference>
<accession>A0A1F5C821</accession>
<evidence type="ECO:0000259" key="3">
    <source>
        <dbReference type="PROSITE" id="PS51462"/>
    </source>
</evidence>
<evidence type="ECO:0000313" key="5">
    <source>
        <dbReference type="Proteomes" id="UP000177947"/>
    </source>
</evidence>
<dbReference type="InterPro" id="IPR015797">
    <property type="entry name" value="NUDIX_hydrolase-like_dom_sf"/>
</dbReference>
<dbReference type="AlphaFoldDB" id="A0A1F5C821"/>
<keyword evidence="1" id="KW-0378">Hydrolase</keyword>
<dbReference type="InterPro" id="IPR051325">
    <property type="entry name" value="Nudix_hydrolase_domain"/>
</dbReference>
<dbReference type="GO" id="GO:0006167">
    <property type="term" value="P:AMP biosynthetic process"/>
    <property type="evidence" value="ECO:0007669"/>
    <property type="project" value="TreeGrafter"/>
</dbReference>
<dbReference type="Proteomes" id="UP000177947">
    <property type="component" value="Unassembled WGS sequence"/>
</dbReference>
<dbReference type="PANTHER" id="PTHR21340:SF0">
    <property type="entry name" value="BIS(5'-NUCLEOSYL)-TETRAPHOSPHATASE [ASYMMETRICAL]"/>
    <property type="match status" value="1"/>
</dbReference>
<dbReference type="EMBL" id="MEYQ01000020">
    <property type="protein sequence ID" value="OGD39010.1"/>
    <property type="molecule type" value="Genomic_DNA"/>
</dbReference>
<sequence length="65" mass="7433">MREKSYGVVPVFKIGDTHLFLVVKGQLSQSWSFPKGHANEGESEMETAQRELEEEKGGYEEKKFV</sequence>
<comment type="caution">
    <text evidence="4">The sequence shown here is derived from an EMBL/GenBank/DDBJ whole genome shotgun (WGS) entry which is preliminary data.</text>
</comment>
<feature type="region of interest" description="Disordered" evidence="2">
    <location>
        <begin position="33"/>
        <end position="65"/>
    </location>
</feature>
<proteinExistence type="predicted"/>
<name>A0A1F5C821_9BACT</name>
<evidence type="ECO:0000313" key="4">
    <source>
        <dbReference type="EMBL" id="OGD39010.1"/>
    </source>
</evidence>
<dbReference type="GO" id="GO:0006754">
    <property type="term" value="P:ATP biosynthetic process"/>
    <property type="evidence" value="ECO:0007669"/>
    <property type="project" value="TreeGrafter"/>
</dbReference>
<dbReference type="Gene3D" id="3.90.79.10">
    <property type="entry name" value="Nucleoside Triphosphate Pyrophosphohydrolase"/>
    <property type="match status" value="1"/>
</dbReference>
<organism evidence="4 5">
    <name type="scientific">Candidatus Azambacteria bacterium RIFCSPLOWO2_01_FULL_37_9</name>
    <dbReference type="NCBI Taxonomy" id="1797297"/>
    <lineage>
        <taxon>Bacteria</taxon>
        <taxon>Candidatus Azamiibacteriota</taxon>
    </lineage>
</organism>
<gene>
    <name evidence="4" type="ORF">A2907_00835</name>
</gene>
<feature type="compositionally biased region" description="Basic and acidic residues" evidence="2">
    <location>
        <begin position="47"/>
        <end position="65"/>
    </location>
</feature>
<evidence type="ECO:0000256" key="1">
    <source>
        <dbReference type="ARBA" id="ARBA00022801"/>
    </source>
</evidence>
<reference evidence="4 5" key="1">
    <citation type="journal article" date="2016" name="Nat. Commun.">
        <title>Thousands of microbial genomes shed light on interconnected biogeochemical processes in an aquifer system.</title>
        <authorList>
            <person name="Anantharaman K."/>
            <person name="Brown C.T."/>
            <person name="Hug L.A."/>
            <person name="Sharon I."/>
            <person name="Castelle C.J."/>
            <person name="Probst A.J."/>
            <person name="Thomas B.C."/>
            <person name="Singh A."/>
            <person name="Wilkins M.J."/>
            <person name="Karaoz U."/>
            <person name="Brodie E.L."/>
            <person name="Williams K.H."/>
            <person name="Hubbard S.S."/>
            <person name="Banfield J.F."/>
        </authorList>
    </citation>
    <scope>NUCLEOTIDE SEQUENCE [LARGE SCALE GENOMIC DNA]</scope>
</reference>
<evidence type="ECO:0000256" key="2">
    <source>
        <dbReference type="SAM" id="MobiDB-lite"/>
    </source>
</evidence>
<dbReference type="InterPro" id="IPR000086">
    <property type="entry name" value="NUDIX_hydrolase_dom"/>
</dbReference>
<protein>
    <recommendedName>
        <fullName evidence="3">Nudix hydrolase domain-containing protein</fullName>
    </recommendedName>
</protein>
<dbReference type="SUPFAM" id="SSF55811">
    <property type="entry name" value="Nudix"/>
    <property type="match status" value="1"/>
</dbReference>
<feature type="domain" description="Nudix hydrolase" evidence="3">
    <location>
        <begin position="1"/>
        <end position="65"/>
    </location>
</feature>